<gene>
    <name evidence="4" type="ORF">GIS00_16115</name>
</gene>
<proteinExistence type="predicted"/>
<dbReference type="PANTHER" id="PTHR42855">
    <property type="entry name" value="ABC TRANSPORTER ATP-BINDING SUBUNIT"/>
    <property type="match status" value="1"/>
</dbReference>
<evidence type="ECO:0000313" key="5">
    <source>
        <dbReference type="Proteomes" id="UP000460221"/>
    </source>
</evidence>
<dbReference type="Proteomes" id="UP000460221">
    <property type="component" value="Unassembled WGS sequence"/>
</dbReference>
<dbReference type="Gene3D" id="3.40.50.300">
    <property type="entry name" value="P-loop containing nucleotide triphosphate hydrolases"/>
    <property type="match status" value="2"/>
</dbReference>
<name>A0A7K1FMR4_9ACTN</name>
<accession>A0A7K1FMR4</accession>
<comment type="caution">
    <text evidence="4">The sequence shown here is derived from an EMBL/GenBank/DDBJ whole genome shotgun (WGS) entry which is preliminary data.</text>
</comment>
<keyword evidence="1" id="KW-0547">Nucleotide-binding</keyword>
<protein>
    <submittedName>
        <fullName evidence="4">ATP-binding cassette domain-containing protein</fullName>
    </submittedName>
</protein>
<keyword evidence="5" id="KW-1185">Reference proteome</keyword>
<feature type="domain" description="ABC transporter" evidence="3">
    <location>
        <begin position="327"/>
        <end position="523"/>
    </location>
</feature>
<reference evidence="4 5" key="1">
    <citation type="submission" date="2019-11" db="EMBL/GenBank/DDBJ databases">
        <authorList>
            <person name="Jiang L.-Q."/>
        </authorList>
    </citation>
    <scope>NUCLEOTIDE SEQUENCE [LARGE SCALE GENOMIC DNA]</scope>
    <source>
        <strain evidence="4 5">YIM 132087</strain>
    </source>
</reference>
<evidence type="ECO:0000256" key="2">
    <source>
        <dbReference type="ARBA" id="ARBA00022840"/>
    </source>
</evidence>
<dbReference type="AlphaFoldDB" id="A0A7K1FMR4"/>
<feature type="domain" description="ABC transporter" evidence="3">
    <location>
        <begin position="1"/>
        <end position="253"/>
    </location>
</feature>
<evidence type="ECO:0000256" key="1">
    <source>
        <dbReference type="ARBA" id="ARBA00022741"/>
    </source>
</evidence>
<dbReference type="PANTHER" id="PTHR42855:SF1">
    <property type="entry name" value="ABC TRANSPORTER DOMAIN-CONTAINING PROTEIN"/>
    <property type="match status" value="1"/>
</dbReference>
<dbReference type="GO" id="GO:0005524">
    <property type="term" value="F:ATP binding"/>
    <property type="evidence" value="ECO:0007669"/>
    <property type="project" value="UniProtKB-KW"/>
</dbReference>
<sequence>MGAQGLTRLREGRAVLDDLTFDARPGDRIGVIGENGAGKSTLLRILAGLEDADEGSVLVPADVGTLHQELPYPPEATVGAVVEDALAGARRILADLDAAATDLAEGNAGAEHRYTEALDAAEAENVWDAERHADLVLSGLGLDPTDPGRTVGTLSGGQRARLGLAALLVRRPSALLLDEPTNHLDDSAVDFLIDELKRMRGAVVVAGHDRYLLDEICTGILDLDPSRGGATFYGGDYRHYLREREIELQAWRYRYRTEQEELRSLRHSVDVTSRQVGHHRPIRDNNKMSFGLIGNRVEQQISRRIRAATGRLEDLTERQVAPPPEPLRLDAVLTTAPGEDGIALRAIDVGVRNRLRPTSLRISRTGRLLITGGNGCGKSTLLTVLQGDLEPTAGVLERGPGIRTGLLRQDVDLDRSASSRQLYDAAGGAGSARPLVDLGLIAERDLDRPVGVLSIGQQRRVALALLIAVAPDVLLLDEPTNHLSPALADDLEEALGAAPGAIVVASHDRWLRRRWSGEELALT</sequence>
<dbReference type="InterPro" id="IPR003593">
    <property type="entry name" value="AAA+_ATPase"/>
</dbReference>
<dbReference type="CDD" id="cd03221">
    <property type="entry name" value="ABCF_EF-3"/>
    <property type="match status" value="1"/>
</dbReference>
<dbReference type="PROSITE" id="PS00211">
    <property type="entry name" value="ABC_TRANSPORTER_1"/>
    <property type="match status" value="1"/>
</dbReference>
<organism evidence="4 5">
    <name type="scientific">Nakamurella alba</name>
    <dbReference type="NCBI Taxonomy" id="2665158"/>
    <lineage>
        <taxon>Bacteria</taxon>
        <taxon>Bacillati</taxon>
        <taxon>Actinomycetota</taxon>
        <taxon>Actinomycetes</taxon>
        <taxon>Nakamurellales</taxon>
        <taxon>Nakamurellaceae</taxon>
        <taxon>Nakamurella</taxon>
    </lineage>
</organism>
<dbReference type="InterPro" id="IPR051309">
    <property type="entry name" value="ABCF_ATPase"/>
</dbReference>
<dbReference type="InterPro" id="IPR027417">
    <property type="entry name" value="P-loop_NTPase"/>
</dbReference>
<dbReference type="FunFam" id="3.40.50.300:FF:000011">
    <property type="entry name" value="Putative ABC transporter ATP-binding component"/>
    <property type="match status" value="1"/>
</dbReference>
<evidence type="ECO:0000313" key="4">
    <source>
        <dbReference type="EMBL" id="MTD15461.1"/>
    </source>
</evidence>
<dbReference type="PROSITE" id="PS50893">
    <property type="entry name" value="ABC_TRANSPORTER_2"/>
    <property type="match status" value="2"/>
</dbReference>
<dbReference type="EMBL" id="WLYK01000006">
    <property type="protein sequence ID" value="MTD15461.1"/>
    <property type="molecule type" value="Genomic_DNA"/>
</dbReference>
<dbReference type="Pfam" id="PF00005">
    <property type="entry name" value="ABC_tran"/>
    <property type="match status" value="2"/>
</dbReference>
<dbReference type="SUPFAM" id="SSF52540">
    <property type="entry name" value="P-loop containing nucleoside triphosphate hydrolases"/>
    <property type="match status" value="2"/>
</dbReference>
<evidence type="ECO:0000259" key="3">
    <source>
        <dbReference type="PROSITE" id="PS50893"/>
    </source>
</evidence>
<keyword evidence="2 4" id="KW-0067">ATP-binding</keyword>
<dbReference type="GO" id="GO:0016887">
    <property type="term" value="F:ATP hydrolysis activity"/>
    <property type="evidence" value="ECO:0007669"/>
    <property type="project" value="InterPro"/>
</dbReference>
<dbReference type="InterPro" id="IPR003439">
    <property type="entry name" value="ABC_transporter-like_ATP-bd"/>
</dbReference>
<dbReference type="InterPro" id="IPR017871">
    <property type="entry name" value="ABC_transporter-like_CS"/>
</dbReference>
<dbReference type="SMART" id="SM00382">
    <property type="entry name" value="AAA"/>
    <property type="match status" value="2"/>
</dbReference>